<evidence type="ECO:0000259" key="2">
    <source>
        <dbReference type="PROSITE" id="PS50943"/>
    </source>
</evidence>
<dbReference type="RefSeq" id="WP_248861640.1">
    <property type="nucleotide sequence ID" value="NZ_CP086322.1"/>
</dbReference>
<dbReference type="Gene3D" id="1.10.101.10">
    <property type="entry name" value="PGBD-like superfamily/PGBD"/>
    <property type="match status" value="1"/>
</dbReference>
<dbReference type="Pfam" id="PF01471">
    <property type="entry name" value="PG_binding_1"/>
    <property type="match status" value="1"/>
</dbReference>
<dbReference type="Gene3D" id="1.10.260.40">
    <property type="entry name" value="lambda repressor-like DNA-binding domains"/>
    <property type="match status" value="1"/>
</dbReference>
<dbReference type="InterPro" id="IPR023346">
    <property type="entry name" value="Lysozyme-like_dom_sf"/>
</dbReference>
<dbReference type="Pfam" id="PF13560">
    <property type="entry name" value="HTH_31"/>
    <property type="match status" value="1"/>
</dbReference>
<dbReference type="InterPro" id="IPR002477">
    <property type="entry name" value="Peptidoglycan-bd-like"/>
</dbReference>
<protein>
    <submittedName>
        <fullName evidence="3">Helix-turn-helix domain-containing protein</fullName>
    </submittedName>
</protein>
<accession>A0ABY4M0X9</accession>
<evidence type="ECO:0000256" key="1">
    <source>
        <dbReference type="SAM" id="MobiDB-lite"/>
    </source>
</evidence>
<name>A0ABY4M0X9_9ACTN</name>
<dbReference type="SUPFAM" id="SSF53955">
    <property type="entry name" value="Lysozyme-like"/>
    <property type="match status" value="1"/>
</dbReference>
<dbReference type="InterPro" id="IPR036365">
    <property type="entry name" value="PGBD-like_sf"/>
</dbReference>
<feature type="region of interest" description="Disordered" evidence="1">
    <location>
        <begin position="88"/>
        <end position="135"/>
    </location>
</feature>
<keyword evidence="4" id="KW-1185">Reference proteome</keyword>
<feature type="domain" description="HTH cro/C1-type" evidence="2">
    <location>
        <begin position="14"/>
        <end position="69"/>
    </location>
</feature>
<dbReference type="InterPro" id="IPR001387">
    <property type="entry name" value="Cro/C1-type_HTH"/>
</dbReference>
<gene>
    <name evidence="3" type="ORF">K9S39_02355</name>
</gene>
<dbReference type="InterPro" id="IPR036366">
    <property type="entry name" value="PGBDSf"/>
</dbReference>
<evidence type="ECO:0000313" key="4">
    <source>
        <dbReference type="Proteomes" id="UP000830115"/>
    </source>
</evidence>
<dbReference type="SUPFAM" id="SSF47413">
    <property type="entry name" value="lambda repressor-like DNA-binding domains"/>
    <property type="match status" value="1"/>
</dbReference>
<feature type="compositionally biased region" description="Acidic residues" evidence="1">
    <location>
        <begin position="114"/>
        <end position="128"/>
    </location>
</feature>
<dbReference type="SMART" id="SM00530">
    <property type="entry name" value="HTH_XRE"/>
    <property type="match status" value="1"/>
</dbReference>
<sequence>MTQRAECDRFAACLRTFKERAGFSYGALAKKTGSSRSSLHRYCSGSAVPLDYGTVHHLATVCGASSEELRRLHKLWALADASRDLQARRPKAEPALQAEPHVEEAAGAVAAPDGEAEPEEEPADDPREEPEPGIRRRRWPWQRQWQRRWPGRDTPLIAVAAVLALSATIWSVSFLSPSRSSGSSEQRPLFSDACSPVVSMGEHDECVRELQRLLSRAGADIEIDSSFGPQTLRRVTAFQVFAGMRPNGIVGEQEKEALYESRVRLHTWPREKVRERIREVFPEAPHRAVKVADCQSLLDPLHILPNTDGTRNWGVFQISDARLRDLAGTPRDALDPEWNIQSAKRLWSRSRDFRDWPNCSRA</sequence>
<evidence type="ECO:0000313" key="3">
    <source>
        <dbReference type="EMBL" id="UQA90873.1"/>
    </source>
</evidence>
<dbReference type="EMBL" id="CP086322">
    <property type="protein sequence ID" value="UQA90873.1"/>
    <property type="molecule type" value="Genomic_DNA"/>
</dbReference>
<organism evidence="3 4">
    <name type="scientific">Streptomyces halobius</name>
    <dbReference type="NCBI Taxonomy" id="2879846"/>
    <lineage>
        <taxon>Bacteria</taxon>
        <taxon>Bacillati</taxon>
        <taxon>Actinomycetota</taxon>
        <taxon>Actinomycetes</taxon>
        <taxon>Kitasatosporales</taxon>
        <taxon>Streptomycetaceae</taxon>
        <taxon>Streptomyces</taxon>
    </lineage>
</organism>
<dbReference type="InterPro" id="IPR010982">
    <property type="entry name" value="Lambda_DNA-bd_dom_sf"/>
</dbReference>
<dbReference type="SUPFAM" id="SSF47090">
    <property type="entry name" value="PGBD-like"/>
    <property type="match status" value="1"/>
</dbReference>
<dbReference type="CDD" id="cd00093">
    <property type="entry name" value="HTH_XRE"/>
    <property type="match status" value="1"/>
</dbReference>
<reference evidence="3" key="1">
    <citation type="submission" date="2021-10" db="EMBL/GenBank/DDBJ databases">
        <title>Streptomyces nigrumlapis sp.nov.,an antimicrobial producing actinobacterium isolated from Black Gobi rocks.</title>
        <authorList>
            <person name="Wen Y."/>
            <person name="Zhang W."/>
            <person name="Liu X.G."/>
        </authorList>
    </citation>
    <scope>NUCLEOTIDE SEQUENCE</scope>
    <source>
        <strain evidence="3">ST13-2-2</strain>
    </source>
</reference>
<dbReference type="Proteomes" id="UP000830115">
    <property type="component" value="Chromosome"/>
</dbReference>
<proteinExistence type="predicted"/>
<dbReference type="PROSITE" id="PS50943">
    <property type="entry name" value="HTH_CROC1"/>
    <property type="match status" value="1"/>
</dbReference>